<keyword evidence="4" id="KW-1133">Transmembrane helix</keyword>
<evidence type="ECO:0000256" key="4">
    <source>
        <dbReference type="ARBA" id="ARBA00022989"/>
    </source>
</evidence>
<gene>
    <name evidence="8" type="ORF">ACFQNG_03460</name>
</gene>
<name>A0ABW2RH35_9BACL</name>
<dbReference type="Gene3D" id="2.40.30.170">
    <property type="match status" value="1"/>
</dbReference>
<dbReference type="InterPro" id="IPR058635">
    <property type="entry name" value="BSH_YhbJ"/>
</dbReference>
<keyword evidence="3" id="KW-0812">Transmembrane</keyword>
<comment type="caution">
    <text evidence="8">The sequence shown here is derived from an EMBL/GenBank/DDBJ whole genome shotgun (WGS) entry which is preliminary data.</text>
</comment>
<evidence type="ECO:0000256" key="5">
    <source>
        <dbReference type="ARBA" id="ARBA00023136"/>
    </source>
</evidence>
<proteinExistence type="inferred from homology"/>
<accession>A0ABW2RH35</accession>
<dbReference type="SUPFAM" id="SSF51230">
    <property type="entry name" value="Single hybrid motif"/>
    <property type="match status" value="1"/>
</dbReference>
<sequence length="204" mass="21997">MLNAFIFLVIVALGISGYYYYYNTTNFIDTEDARVTGDIVPVSATVGGMVKDWKGQEGKTVTEGQVLGKVMVGNQATDIVSPIAGTIVQSKLVDGQMVAPGQVVAQVVDLSKLYIQANIEETVINDVRVGQEVDIVVDAEPDTKIEGKVAQIGLATNSMFSLIPQQSASGDYTKVIQRIPVKIEMDNYSEALVPGMNATIRIHK</sequence>
<dbReference type="Pfam" id="PF25997">
    <property type="entry name" value="BSH_YhbJ"/>
    <property type="match status" value="1"/>
</dbReference>
<dbReference type="PANTHER" id="PTHR30386:SF26">
    <property type="entry name" value="TRANSPORT PROTEIN COMB"/>
    <property type="match status" value="1"/>
</dbReference>
<dbReference type="InterPro" id="IPR011053">
    <property type="entry name" value="Single_hybrid_motif"/>
</dbReference>
<dbReference type="InterPro" id="IPR058634">
    <property type="entry name" value="AaeA-lik-b-barrel"/>
</dbReference>
<feature type="domain" description="YhbJ barrel-sandwich hybrid" evidence="7">
    <location>
        <begin position="38"/>
        <end position="109"/>
    </location>
</feature>
<comment type="similarity">
    <text evidence="2">Belongs to the membrane fusion protein (MFP) (TC 8.A.1) family.</text>
</comment>
<dbReference type="EMBL" id="JBHTBW010000006">
    <property type="protein sequence ID" value="MFC7440222.1"/>
    <property type="molecule type" value="Genomic_DNA"/>
</dbReference>
<evidence type="ECO:0000313" key="8">
    <source>
        <dbReference type="EMBL" id="MFC7440222.1"/>
    </source>
</evidence>
<dbReference type="Pfam" id="PF25963">
    <property type="entry name" value="Beta-barrel_AAEA"/>
    <property type="match status" value="1"/>
</dbReference>
<evidence type="ECO:0000256" key="2">
    <source>
        <dbReference type="ARBA" id="ARBA00009477"/>
    </source>
</evidence>
<dbReference type="RefSeq" id="WP_379863442.1">
    <property type="nucleotide sequence ID" value="NZ_JBHTBW010000006.1"/>
</dbReference>
<evidence type="ECO:0000256" key="1">
    <source>
        <dbReference type="ARBA" id="ARBA00004167"/>
    </source>
</evidence>
<keyword evidence="5" id="KW-0472">Membrane</keyword>
<evidence type="ECO:0000313" key="9">
    <source>
        <dbReference type="Proteomes" id="UP001596500"/>
    </source>
</evidence>
<evidence type="ECO:0000256" key="3">
    <source>
        <dbReference type="ARBA" id="ARBA00022692"/>
    </source>
</evidence>
<dbReference type="InterPro" id="IPR050739">
    <property type="entry name" value="MFP"/>
</dbReference>
<dbReference type="Proteomes" id="UP001596500">
    <property type="component" value="Unassembled WGS sequence"/>
</dbReference>
<comment type="subcellular location">
    <subcellularLocation>
        <location evidence="1">Membrane</location>
        <topology evidence="1">Single-pass membrane protein</topology>
    </subcellularLocation>
</comment>
<dbReference type="Gene3D" id="2.40.50.100">
    <property type="match status" value="1"/>
</dbReference>
<organism evidence="8 9">
    <name type="scientific">Laceyella putida</name>
    <dbReference type="NCBI Taxonomy" id="110101"/>
    <lineage>
        <taxon>Bacteria</taxon>
        <taxon>Bacillati</taxon>
        <taxon>Bacillota</taxon>
        <taxon>Bacilli</taxon>
        <taxon>Bacillales</taxon>
        <taxon>Thermoactinomycetaceae</taxon>
        <taxon>Laceyella</taxon>
    </lineage>
</organism>
<evidence type="ECO:0000259" key="7">
    <source>
        <dbReference type="Pfam" id="PF25997"/>
    </source>
</evidence>
<protein>
    <submittedName>
        <fullName evidence="8">Efflux RND transporter periplasmic adaptor subunit</fullName>
    </submittedName>
</protein>
<reference evidence="9" key="1">
    <citation type="journal article" date="2019" name="Int. J. Syst. Evol. Microbiol.">
        <title>The Global Catalogue of Microorganisms (GCM) 10K type strain sequencing project: providing services to taxonomists for standard genome sequencing and annotation.</title>
        <authorList>
            <consortium name="The Broad Institute Genomics Platform"/>
            <consortium name="The Broad Institute Genome Sequencing Center for Infectious Disease"/>
            <person name="Wu L."/>
            <person name="Ma J."/>
        </authorList>
    </citation>
    <scope>NUCLEOTIDE SEQUENCE [LARGE SCALE GENOMIC DNA]</scope>
    <source>
        <strain evidence="9">CGMCC 1.12942</strain>
    </source>
</reference>
<feature type="domain" description="p-hydroxybenzoic acid efflux pump subunit AaeA-like beta-barrel" evidence="6">
    <location>
        <begin position="113"/>
        <end position="203"/>
    </location>
</feature>
<keyword evidence="9" id="KW-1185">Reference proteome</keyword>
<evidence type="ECO:0000259" key="6">
    <source>
        <dbReference type="Pfam" id="PF25963"/>
    </source>
</evidence>
<dbReference type="PANTHER" id="PTHR30386">
    <property type="entry name" value="MEMBRANE FUSION SUBUNIT OF EMRAB-TOLC MULTIDRUG EFFLUX PUMP"/>
    <property type="match status" value="1"/>
</dbReference>